<comment type="caution">
    <text evidence="2">The sequence shown here is derived from an EMBL/GenBank/DDBJ whole genome shotgun (WGS) entry which is preliminary data.</text>
</comment>
<dbReference type="Gene3D" id="3.40.50.300">
    <property type="entry name" value="P-loop containing nucleotide triphosphate hydrolases"/>
    <property type="match status" value="1"/>
</dbReference>
<evidence type="ECO:0000313" key="3">
    <source>
        <dbReference type="Proteomes" id="UP000092668"/>
    </source>
</evidence>
<feature type="compositionally biased region" description="Basic and acidic residues" evidence="1">
    <location>
        <begin position="721"/>
        <end position="733"/>
    </location>
</feature>
<dbReference type="EMBL" id="LFOE01000074">
    <property type="protein sequence ID" value="OBY29469.1"/>
    <property type="molecule type" value="Genomic_DNA"/>
</dbReference>
<dbReference type="Pfam" id="PF13481">
    <property type="entry name" value="AAA_25"/>
    <property type="match status" value="1"/>
</dbReference>
<protein>
    <submittedName>
        <fullName evidence="2">Uncharacterized protein</fullName>
    </submittedName>
</protein>
<dbReference type="InterPro" id="IPR027417">
    <property type="entry name" value="P-loop_NTPase"/>
</dbReference>
<dbReference type="OrthoDB" id="9763644at2"/>
<feature type="region of interest" description="Disordered" evidence="1">
    <location>
        <begin position="721"/>
        <end position="760"/>
    </location>
</feature>
<evidence type="ECO:0000313" key="2">
    <source>
        <dbReference type="EMBL" id="OBY29469.1"/>
    </source>
</evidence>
<reference evidence="2 3" key="1">
    <citation type="submission" date="2015-06" db="EMBL/GenBank/DDBJ databases">
        <title>Genome sequence of Mycobacterium kumamotonense strain Roo.</title>
        <authorList>
            <person name="Greninger A.L."/>
            <person name="Cunningham G."/>
            <person name="Miller S."/>
        </authorList>
    </citation>
    <scope>NUCLEOTIDE SEQUENCE [LARGE SCALE GENOMIC DNA]</scope>
    <source>
        <strain evidence="2 3">Roo</strain>
    </source>
</reference>
<sequence length="760" mass="83520">MKALTADASIHTGAEPDPAHEGEEKTFDELLAVLWHGDDLDGDQVSVCWKDEHGRFMSELLPPDDAPKFVELLNEETGGDVDVWFGVNPVSASVTEGRGRAEDITGLFALFADLDVKPGWCGDLAECHLLVNDISERLGQRPLAITYSGHGLQPIWPLDRSWAQQLTNSEAAELLERFGDLVREVAGQRGCKVDQVYDLPRILRVPGTTNRKDRQHPVPVHCVVDQGEPLTNTQICDALDTLGGTQATSTTTESSEVAAPAGSWPFGTVNCPYVITMVESWGEDSDAPTRGRHQWALDRAVRLAAAHRRGCITEDGMDAALDHLEACLQHWCQTVGEPRPLQHDEIGGAYQWAVERVTTFTDEQVRAELGDHNHQTTDPKTSTGNNPMDFEQAVEIEMHKLRVRDEARQRYAREKASFGASFDLGLLSELLDRPQVQRYRIQDVLPAEGSMLIVAQRKTGKTTLVLNLARSLLTAEPFLGKFGTRAAFGRVAILNYEVSGQQLSRWAKEVDVPHDGLILVNLRGCRDPLTHDDDRSRLASELRAHKVETLIVDPFGRAYSGANQNDSGAVGAWLVELDRFARSDVGAREVILTAHAGWNGERTRGSSALEDWADSIITMTMGTDGQSRYLRGIGRDVALDEDRLHFDPETRLLSMTGSGSRREVQRGSKAEALKGPVCDHVRENPGASVAEIRDAMRALGKTGSLELSFQDQDIRQATKIAEEQGLLRRDEGGPGRPTKHYAVGPVQDEAVENNSGPGSS</sequence>
<name>A0A1B8S9P0_9MYCO</name>
<keyword evidence="3" id="KW-1185">Reference proteome</keyword>
<organism evidence="2 3">
    <name type="scientific">Mycolicibacter kumamotonensis</name>
    <dbReference type="NCBI Taxonomy" id="354243"/>
    <lineage>
        <taxon>Bacteria</taxon>
        <taxon>Bacillati</taxon>
        <taxon>Actinomycetota</taxon>
        <taxon>Actinomycetes</taxon>
        <taxon>Mycobacteriales</taxon>
        <taxon>Mycobacteriaceae</taxon>
        <taxon>Mycolicibacter</taxon>
    </lineage>
</organism>
<dbReference type="Proteomes" id="UP000092668">
    <property type="component" value="Unassembled WGS sequence"/>
</dbReference>
<accession>A0A1B8S9P0</accession>
<dbReference type="AlphaFoldDB" id="A0A1B8S9P0"/>
<proteinExistence type="predicted"/>
<dbReference type="SUPFAM" id="SSF52540">
    <property type="entry name" value="P-loop containing nucleoside triphosphate hydrolases"/>
    <property type="match status" value="1"/>
</dbReference>
<feature type="region of interest" description="Disordered" evidence="1">
    <location>
        <begin position="1"/>
        <end position="22"/>
    </location>
</feature>
<evidence type="ECO:0000256" key="1">
    <source>
        <dbReference type="SAM" id="MobiDB-lite"/>
    </source>
</evidence>
<gene>
    <name evidence="2" type="ORF">ACT18_22875</name>
</gene>
<dbReference type="RefSeq" id="WP_065289687.1">
    <property type="nucleotide sequence ID" value="NZ_LFOE01000074.1"/>
</dbReference>